<proteinExistence type="predicted"/>
<organism evidence="1 2">
    <name type="scientific">Dallia pectoralis</name>
    <name type="common">Alaska blackfish</name>
    <dbReference type="NCBI Taxonomy" id="75939"/>
    <lineage>
        <taxon>Eukaryota</taxon>
        <taxon>Metazoa</taxon>
        <taxon>Chordata</taxon>
        <taxon>Craniata</taxon>
        <taxon>Vertebrata</taxon>
        <taxon>Euteleostomi</taxon>
        <taxon>Actinopterygii</taxon>
        <taxon>Neopterygii</taxon>
        <taxon>Teleostei</taxon>
        <taxon>Protacanthopterygii</taxon>
        <taxon>Esociformes</taxon>
        <taxon>Umbridae</taxon>
        <taxon>Dallia</taxon>
    </lineage>
</organism>
<sequence length="93" mass="10736">MLRTTLGLSETETTELRVLSVLIPVLCLINCRRDPHKRPVSVVLLWCRKKSATNWCRDPDFKRSAITDRREQHPLTSPVNRALMAGYRYSLSP</sequence>
<name>A0ACC2FAR6_DALPE</name>
<reference evidence="1" key="1">
    <citation type="submission" date="2021-05" db="EMBL/GenBank/DDBJ databases">
        <authorList>
            <person name="Pan Q."/>
            <person name="Jouanno E."/>
            <person name="Zahm M."/>
            <person name="Klopp C."/>
            <person name="Cabau C."/>
            <person name="Louis A."/>
            <person name="Berthelot C."/>
            <person name="Parey E."/>
            <person name="Roest Crollius H."/>
            <person name="Montfort J."/>
            <person name="Robinson-Rechavi M."/>
            <person name="Bouchez O."/>
            <person name="Lampietro C."/>
            <person name="Lopez Roques C."/>
            <person name="Donnadieu C."/>
            <person name="Postlethwait J."/>
            <person name="Bobe J."/>
            <person name="Dillon D."/>
            <person name="Chandos A."/>
            <person name="von Hippel F."/>
            <person name="Guiguen Y."/>
        </authorList>
    </citation>
    <scope>NUCLEOTIDE SEQUENCE</scope>
    <source>
        <strain evidence="1">YG-Jan2019</strain>
    </source>
</reference>
<accession>A0ACC2FAR6</accession>
<evidence type="ECO:0000313" key="2">
    <source>
        <dbReference type="Proteomes" id="UP001157502"/>
    </source>
</evidence>
<protein>
    <submittedName>
        <fullName evidence="1">Uncharacterized protein</fullName>
    </submittedName>
</protein>
<evidence type="ECO:0000313" key="1">
    <source>
        <dbReference type="EMBL" id="KAJ7988462.1"/>
    </source>
</evidence>
<dbReference type="EMBL" id="CM055758">
    <property type="protein sequence ID" value="KAJ7988462.1"/>
    <property type="molecule type" value="Genomic_DNA"/>
</dbReference>
<dbReference type="Proteomes" id="UP001157502">
    <property type="component" value="Chromosome 31"/>
</dbReference>
<gene>
    <name evidence="1" type="ORF">DPEC_G00323800</name>
</gene>
<keyword evidence="2" id="KW-1185">Reference proteome</keyword>
<comment type="caution">
    <text evidence="1">The sequence shown here is derived from an EMBL/GenBank/DDBJ whole genome shotgun (WGS) entry which is preliminary data.</text>
</comment>